<reference evidence="1 2" key="1">
    <citation type="journal article" date="2018" name="Front. Plant Sci.">
        <title>Red Clover (Trifolium pratense) and Zigzag Clover (T. medium) - A Picture of Genomic Similarities and Differences.</title>
        <authorList>
            <person name="Dluhosova J."/>
            <person name="Istvanek J."/>
            <person name="Nedelnik J."/>
            <person name="Repkova J."/>
        </authorList>
    </citation>
    <scope>NUCLEOTIDE SEQUENCE [LARGE SCALE GENOMIC DNA]</scope>
    <source>
        <strain evidence="2">cv. 10/8</strain>
        <tissue evidence="1">Leaf</tissue>
    </source>
</reference>
<accession>A0A392V6P7</accession>
<comment type="caution">
    <text evidence="1">The sequence shown here is derived from an EMBL/GenBank/DDBJ whole genome shotgun (WGS) entry which is preliminary data.</text>
</comment>
<name>A0A392V6P7_9FABA</name>
<dbReference type="AlphaFoldDB" id="A0A392V6P7"/>
<dbReference type="Proteomes" id="UP000265520">
    <property type="component" value="Unassembled WGS sequence"/>
</dbReference>
<protein>
    <submittedName>
        <fullName evidence="1">Uncharacterized protein</fullName>
    </submittedName>
</protein>
<sequence length="39" mass="4303">PVHELEPKVITPMPRSNDLGASVLDWAKSWSKSTPARNS</sequence>
<feature type="non-terminal residue" evidence="1">
    <location>
        <position position="1"/>
    </location>
</feature>
<organism evidence="1 2">
    <name type="scientific">Trifolium medium</name>
    <dbReference type="NCBI Taxonomy" id="97028"/>
    <lineage>
        <taxon>Eukaryota</taxon>
        <taxon>Viridiplantae</taxon>
        <taxon>Streptophyta</taxon>
        <taxon>Embryophyta</taxon>
        <taxon>Tracheophyta</taxon>
        <taxon>Spermatophyta</taxon>
        <taxon>Magnoliopsida</taxon>
        <taxon>eudicotyledons</taxon>
        <taxon>Gunneridae</taxon>
        <taxon>Pentapetalae</taxon>
        <taxon>rosids</taxon>
        <taxon>fabids</taxon>
        <taxon>Fabales</taxon>
        <taxon>Fabaceae</taxon>
        <taxon>Papilionoideae</taxon>
        <taxon>50 kb inversion clade</taxon>
        <taxon>NPAAA clade</taxon>
        <taxon>Hologalegina</taxon>
        <taxon>IRL clade</taxon>
        <taxon>Trifolieae</taxon>
        <taxon>Trifolium</taxon>
    </lineage>
</organism>
<dbReference type="EMBL" id="LXQA011079681">
    <property type="protein sequence ID" value="MCI83966.1"/>
    <property type="molecule type" value="Genomic_DNA"/>
</dbReference>
<evidence type="ECO:0000313" key="1">
    <source>
        <dbReference type="EMBL" id="MCI83966.1"/>
    </source>
</evidence>
<keyword evidence="2" id="KW-1185">Reference proteome</keyword>
<proteinExistence type="predicted"/>
<evidence type="ECO:0000313" key="2">
    <source>
        <dbReference type="Proteomes" id="UP000265520"/>
    </source>
</evidence>